<sequence>MEHLTKESLDGSIHSPDLDRSYFFSGETNEDGLIYPPSSEEGPGGIPPKDDYNEGLVSDNGGRRSHRSSISSIPGSVVVHPRADTHHHGENDVLSGPLAGGASGLNKKNKPHSFITHVRDRESPFRHPSSVRAMQMGDEDSELDALSPSSMTLKGRKQRGPFRGQSPCISEMSMPMRSGTASPSSSAKKYYRSPHTRSPQMIVQEEVKKDYPLVLLHCNLLAPSLSLPPRLGTPSPELLREVLPDVYWRRWKLLEDKVVGSGVLRDRGVLISHPQEAYDVLEERLLESLELIRPRLAYGHFFGSEDGKGSSGDNDSDEESECVIDAGEGAKCRDCGHTVLKNPEGGERKWEVRIYAANGLMRAGAWAAAWKDMEKVDVEVGLWLPVDIRRDLERRMLEEEAFRMEAELRSIEEEKRRKEVYGDAGCPSQEEIDGYMDSLDAGIPGEDHQQQSSAHAPYPIQSDSNGVGFLIKKFQNMEFHALLTHYKRVLFRDPVVTLIAGVLLVLAVTYGPSRAPSIAPASSAPSFSPNNVVTVTATHTPPAYTTTVFTSSPAKSKWPHSPVIPAATVAVNCSIPTGTLIAAEPSSEPKPVLDMRPMSPGTNGQDGDEPSPNAESCSDDKLDSLPSAPKMEEPSLGLRPLEEEIHSPA</sequence>
<dbReference type="OrthoDB" id="5369448at2759"/>
<evidence type="ECO:0000256" key="1">
    <source>
        <dbReference type="SAM" id="MobiDB-lite"/>
    </source>
</evidence>
<feature type="compositionally biased region" description="Basic and acidic residues" evidence="1">
    <location>
        <begin position="640"/>
        <end position="649"/>
    </location>
</feature>
<gene>
    <name evidence="2" type="ORF">CIMG_03207</name>
</gene>
<keyword evidence="3" id="KW-1185">Reference proteome</keyword>
<dbReference type="VEuPathDB" id="FungiDB:CIMG_03207"/>
<dbReference type="EMBL" id="GG704916">
    <property type="protein sequence ID" value="EAS32183.1"/>
    <property type="molecule type" value="Genomic_DNA"/>
</dbReference>
<proteinExistence type="predicted"/>
<evidence type="ECO:0008006" key="4">
    <source>
        <dbReference type="Google" id="ProtNLM"/>
    </source>
</evidence>
<evidence type="ECO:0000313" key="2">
    <source>
        <dbReference type="EMBL" id="EAS32183.1"/>
    </source>
</evidence>
<dbReference type="AlphaFoldDB" id="A0A0E1RY29"/>
<reference evidence="3" key="1">
    <citation type="journal article" date="2009" name="Genome Res.">
        <title>Comparative genomic analyses of the human fungal pathogens Coccidioides and their relatives.</title>
        <authorList>
            <person name="Sharpton T.J."/>
            <person name="Stajich J.E."/>
            <person name="Rounsley S.D."/>
            <person name="Gardner M.J."/>
            <person name="Wortman J.R."/>
            <person name="Jordar V.S."/>
            <person name="Maiti R."/>
            <person name="Kodira C.D."/>
            <person name="Neafsey D.E."/>
            <person name="Zeng Q."/>
            <person name="Hung C.-Y."/>
            <person name="McMahan C."/>
            <person name="Muszewska A."/>
            <person name="Grynberg M."/>
            <person name="Mandel M.A."/>
            <person name="Kellner E.M."/>
            <person name="Barker B.M."/>
            <person name="Galgiani J.N."/>
            <person name="Orbach M.J."/>
            <person name="Kirkland T.N."/>
            <person name="Cole G.T."/>
            <person name="Henn M.R."/>
            <person name="Birren B.W."/>
            <person name="Taylor J.W."/>
        </authorList>
    </citation>
    <scope>NUCLEOTIDE SEQUENCE [LARGE SCALE GENOMIC DNA]</scope>
    <source>
        <strain evidence="3">RS</strain>
    </source>
</reference>
<feature type="region of interest" description="Disordered" evidence="1">
    <location>
        <begin position="1"/>
        <end position="197"/>
    </location>
</feature>
<dbReference type="OMA" id="CISEMSM"/>
<reference evidence="3" key="2">
    <citation type="journal article" date="2010" name="Genome Res.">
        <title>Population genomic sequencing of Coccidioides fungi reveals recent hybridization and transposon control.</title>
        <authorList>
            <person name="Neafsey D.E."/>
            <person name="Barker B.M."/>
            <person name="Sharpton T.J."/>
            <person name="Stajich J.E."/>
            <person name="Park D.J."/>
            <person name="Whiston E."/>
            <person name="Hung C.-Y."/>
            <person name="McMahan C."/>
            <person name="White J."/>
            <person name="Sykes S."/>
            <person name="Heiman D."/>
            <person name="Young S."/>
            <person name="Zeng Q."/>
            <person name="Abouelleil A."/>
            <person name="Aftuck L."/>
            <person name="Bessette D."/>
            <person name="Brown A."/>
            <person name="FitzGerald M."/>
            <person name="Lui A."/>
            <person name="Macdonald J.P."/>
            <person name="Priest M."/>
            <person name="Orbach M.J."/>
            <person name="Galgiani J.N."/>
            <person name="Kirkland T.N."/>
            <person name="Cole G.T."/>
            <person name="Birren B.W."/>
            <person name="Henn M.R."/>
            <person name="Taylor J.W."/>
            <person name="Rounsley S.D."/>
        </authorList>
    </citation>
    <scope>GENOME REANNOTATION</scope>
    <source>
        <strain evidence="3">RS</strain>
    </source>
</reference>
<organism evidence="2 3">
    <name type="scientific">Coccidioides immitis (strain RS)</name>
    <name type="common">Valley fever fungus</name>
    <dbReference type="NCBI Taxonomy" id="246410"/>
    <lineage>
        <taxon>Eukaryota</taxon>
        <taxon>Fungi</taxon>
        <taxon>Dikarya</taxon>
        <taxon>Ascomycota</taxon>
        <taxon>Pezizomycotina</taxon>
        <taxon>Eurotiomycetes</taxon>
        <taxon>Eurotiomycetidae</taxon>
        <taxon>Onygenales</taxon>
        <taxon>Onygenaceae</taxon>
        <taxon>Coccidioides</taxon>
    </lineage>
</organism>
<accession>A0A0E1RY29</accession>
<feature type="region of interest" description="Disordered" evidence="1">
    <location>
        <begin position="439"/>
        <end position="458"/>
    </location>
</feature>
<feature type="region of interest" description="Disordered" evidence="1">
    <location>
        <begin position="581"/>
        <end position="649"/>
    </location>
</feature>
<dbReference type="Proteomes" id="UP000001261">
    <property type="component" value="Unassembled WGS sequence"/>
</dbReference>
<dbReference type="GeneID" id="4564299"/>
<dbReference type="InParanoid" id="A0A0E1RY29"/>
<dbReference type="STRING" id="246410.A0A0E1RY29"/>
<feature type="compositionally biased region" description="Basic and acidic residues" evidence="1">
    <location>
        <begin position="81"/>
        <end position="91"/>
    </location>
</feature>
<feature type="compositionally biased region" description="Low complexity" evidence="1">
    <location>
        <begin position="68"/>
        <end position="80"/>
    </location>
</feature>
<protein>
    <recommendedName>
        <fullName evidence="4">Pathway-specific nitrogen regulator</fullName>
    </recommendedName>
</protein>
<dbReference type="KEGG" id="cim:CIMG_03207"/>
<name>A0A0E1RY29_COCIM</name>
<evidence type="ECO:0000313" key="3">
    <source>
        <dbReference type="Proteomes" id="UP000001261"/>
    </source>
</evidence>
<dbReference type="RefSeq" id="XP_001243766.1">
    <property type="nucleotide sequence ID" value="XM_001243765.2"/>
</dbReference>